<dbReference type="PANTHER" id="PTHR30373">
    <property type="entry name" value="UPF0603 PROTEIN YGCG"/>
    <property type="match status" value="1"/>
</dbReference>
<name>E6X9Z0_CELAD</name>
<keyword evidence="2" id="KW-0472">Membrane</keyword>
<dbReference type="STRING" id="688270.Celal_3696"/>
<feature type="compositionally biased region" description="Gly residues" evidence="1">
    <location>
        <begin position="378"/>
        <end position="393"/>
    </location>
</feature>
<dbReference type="EMBL" id="CP002453">
    <property type="protein sequence ID" value="ADV50951.1"/>
    <property type="molecule type" value="Genomic_DNA"/>
</dbReference>
<sequence>MRISIKNLLTTLLLFLATIGVAQDHYPVLDRMVTDNAQIFNGEELKQLSIKLKSFQKETSNQLVILTIEDLNNEPIEDYAYKTFEVNKIGQKNKDNGILLLIAKEDKKVRIEVGYGLEPIITDVIASRIIRNELTPEFKNGNYFLGADAAINSLIHELSPAQPASRQNYETPPPTEPMAPSTMETDISSAVRKDSLKTTFGKYVFSTVLMAFLVLSLCFIKVSFDAWVMTLVGAFTNKVSFSRVFGFAYKTGRLFFLGLIIFTFMVFTLLALLFDVYPNQFLFLMEDYKWLAIPILLLITPLIFALMHVKYYGLKLNFALANNDTYFIRKEIESILDLIGMVNSNSNSDGYHYSSSGRSYTYDSGNEEDSNSNSNSYAGGGGRSGGGGASGSW</sequence>
<dbReference type="InterPro" id="IPR007621">
    <property type="entry name" value="TPM_dom"/>
</dbReference>
<accession>E6X9Z0</accession>
<dbReference type="Proteomes" id="UP000008634">
    <property type="component" value="Chromosome"/>
</dbReference>
<keyword evidence="2" id="KW-1133">Transmembrane helix</keyword>
<keyword evidence="2" id="KW-0812">Transmembrane</keyword>
<reference evidence="4 5" key="1">
    <citation type="journal article" date="2010" name="Stand. Genomic Sci.">
        <title>Complete genome sequence of Cellulophaga algicola type strain (IC166).</title>
        <authorList>
            <person name="Abt B."/>
            <person name="Lu M."/>
            <person name="Misra M."/>
            <person name="Han C."/>
            <person name="Nolan M."/>
            <person name="Lucas S."/>
            <person name="Hammon N."/>
            <person name="Deshpande S."/>
            <person name="Cheng J.F."/>
            <person name="Tapia R."/>
            <person name="Goodwin L."/>
            <person name="Pitluck S."/>
            <person name="Liolios K."/>
            <person name="Pagani I."/>
            <person name="Ivanova N."/>
            <person name="Mavromatis K."/>
            <person name="Ovchinikova G."/>
            <person name="Pati A."/>
            <person name="Chen A."/>
            <person name="Palaniappan K."/>
            <person name="Land M."/>
            <person name="Hauser L."/>
            <person name="Chang Y.J."/>
            <person name="Jeffries C.D."/>
            <person name="Detter J.C."/>
            <person name="Brambilla E."/>
            <person name="Rohde M."/>
            <person name="Tindall B.J."/>
            <person name="Goker M."/>
            <person name="Woyke T."/>
            <person name="Bristow J."/>
            <person name="Eisen J.A."/>
            <person name="Markowitz V."/>
            <person name="Hugenholtz P."/>
            <person name="Kyrpides N.C."/>
            <person name="Klenk H.P."/>
            <person name="Lapidus A."/>
        </authorList>
    </citation>
    <scope>NUCLEOTIDE SEQUENCE [LARGE SCALE GENOMIC DNA]</scope>
    <source>
        <strain evidence="5">DSM 14237 / IC166 / ACAM 630</strain>
    </source>
</reference>
<dbReference type="HOGENOM" id="CLU_035211_0_1_10"/>
<gene>
    <name evidence="4" type="ordered locus">Celal_3696</name>
</gene>
<evidence type="ECO:0000259" key="3">
    <source>
        <dbReference type="Pfam" id="PF04536"/>
    </source>
</evidence>
<dbReference type="Gene3D" id="3.10.310.50">
    <property type="match status" value="1"/>
</dbReference>
<evidence type="ECO:0000313" key="5">
    <source>
        <dbReference type="Proteomes" id="UP000008634"/>
    </source>
</evidence>
<protein>
    <recommendedName>
        <fullName evidence="3">TPM domain-containing protein</fullName>
    </recommendedName>
</protein>
<evidence type="ECO:0000256" key="1">
    <source>
        <dbReference type="SAM" id="MobiDB-lite"/>
    </source>
</evidence>
<feature type="transmembrane region" description="Helical" evidence="2">
    <location>
        <begin position="288"/>
        <end position="307"/>
    </location>
</feature>
<feature type="domain" description="TPM" evidence="3">
    <location>
        <begin position="33"/>
        <end position="155"/>
    </location>
</feature>
<dbReference type="PANTHER" id="PTHR30373:SF2">
    <property type="entry name" value="UPF0603 PROTEIN YGCG"/>
    <property type="match status" value="1"/>
</dbReference>
<dbReference type="Pfam" id="PF04536">
    <property type="entry name" value="TPM_phosphatase"/>
    <property type="match status" value="1"/>
</dbReference>
<feature type="transmembrane region" description="Helical" evidence="2">
    <location>
        <begin position="254"/>
        <end position="276"/>
    </location>
</feature>
<feature type="region of interest" description="Disordered" evidence="1">
    <location>
        <begin position="162"/>
        <end position="182"/>
    </location>
</feature>
<dbReference type="AlphaFoldDB" id="E6X9Z0"/>
<keyword evidence="5" id="KW-1185">Reference proteome</keyword>
<proteinExistence type="predicted"/>
<dbReference type="eggNOG" id="COG1512">
    <property type="taxonomic scope" value="Bacteria"/>
</dbReference>
<evidence type="ECO:0000313" key="4">
    <source>
        <dbReference type="EMBL" id="ADV50951.1"/>
    </source>
</evidence>
<dbReference type="KEGG" id="cao:Celal_3696"/>
<feature type="transmembrane region" description="Helical" evidence="2">
    <location>
        <begin position="203"/>
        <end position="233"/>
    </location>
</feature>
<feature type="region of interest" description="Disordered" evidence="1">
    <location>
        <begin position="361"/>
        <end position="393"/>
    </location>
</feature>
<organism evidence="4 5">
    <name type="scientific">Cellulophaga algicola (strain DSM 14237 / IC166 / ACAM 630)</name>
    <dbReference type="NCBI Taxonomy" id="688270"/>
    <lineage>
        <taxon>Bacteria</taxon>
        <taxon>Pseudomonadati</taxon>
        <taxon>Bacteroidota</taxon>
        <taxon>Flavobacteriia</taxon>
        <taxon>Flavobacteriales</taxon>
        <taxon>Flavobacteriaceae</taxon>
        <taxon>Cellulophaga</taxon>
    </lineage>
</organism>
<evidence type="ECO:0000256" key="2">
    <source>
        <dbReference type="SAM" id="Phobius"/>
    </source>
</evidence>